<dbReference type="EMBL" id="CP141259">
    <property type="protein sequence ID" value="WRL46601.1"/>
    <property type="molecule type" value="Genomic_DNA"/>
</dbReference>
<name>A0ABZ1APZ3_AROEV</name>
<keyword evidence="1" id="KW-0732">Signal</keyword>
<keyword evidence="3" id="KW-1185">Reference proteome</keyword>
<organism evidence="2 3">
    <name type="scientific">Aromatoleum evansii</name>
    <name type="common">Azoarcus evansii</name>
    <dbReference type="NCBI Taxonomy" id="59406"/>
    <lineage>
        <taxon>Bacteria</taxon>
        <taxon>Pseudomonadati</taxon>
        <taxon>Pseudomonadota</taxon>
        <taxon>Betaproteobacteria</taxon>
        <taxon>Rhodocyclales</taxon>
        <taxon>Rhodocyclaceae</taxon>
        <taxon>Aromatoleum</taxon>
    </lineage>
</organism>
<accession>A0ABZ1APZ3</accession>
<feature type="chain" id="PRO_5047471338" description="Secreted protein" evidence="1">
    <location>
        <begin position="34"/>
        <end position="187"/>
    </location>
</feature>
<sequence length="187" mass="19096">MNNDNPTLVNSLIRGVAVAAVAALAMASGTASAEEAPCEAPGRLVPISGKILTNALGPGDTLGVLSGRIDGQQNLKCGLQGKAFFNPDGSFGGFTHTLVCDDIAPAQYGGDKIHSQVVSISRFSSVPDFRSCGIPGLEYGSFTEVSDPQSGRGIFSPTGGGRLYIDGTVNCAGAVDMKFTGKVCLVP</sequence>
<evidence type="ECO:0000313" key="2">
    <source>
        <dbReference type="EMBL" id="WRL46601.1"/>
    </source>
</evidence>
<gene>
    <name evidence="2" type="ORF">U5817_00745</name>
</gene>
<dbReference type="Proteomes" id="UP001626593">
    <property type="component" value="Chromosome"/>
</dbReference>
<evidence type="ECO:0000313" key="3">
    <source>
        <dbReference type="Proteomes" id="UP001626593"/>
    </source>
</evidence>
<proteinExistence type="predicted"/>
<evidence type="ECO:0008006" key="4">
    <source>
        <dbReference type="Google" id="ProtNLM"/>
    </source>
</evidence>
<protein>
    <recommendedName>
        <fullName evidence="4">Secreted protein</fullName>
    </recommendedName>
</protein>
<evidence type="ECO:0000256" key="1">
    <source>
        <dbReference type="SAM" id="SignalP"/>
    </source>
</evidence>
<reference evidence="2 3" key="1">
    <citation type="submission" date="2023-12" db="EMBL/GenBank/DDBJ databases">
        <title>A. evansii MAY27, complete genome.</title>
        <authorList>
            <person name="Wang Y."/>
        </authorList>
    </citation>
    <scope>NUCLEOTIDE SEQUENCE [LARGE SCALE GENOMIC DNA]</scope>
    <source>
        <strain evidence="2 3">MAY27</strain>
    </source>
</reference>
<feature type="signal peptide" evidence="1">
    <location>
        <begin position="1"/>
        <end position="33"/>
    </location>
</feature>
<dbReference type="RefSeq" id="WP_407279364.1">
    <property type="nucleotide sequence ID" value="NZ_CP141259.1"/>
</dbReference>